<proteinExistence type="predicted"/>
<reference evidence="1" key="1">
    <citation type="submission" date="2023-03" db="EMBL/GenBank/DDBJ databases">
        <title>Chromosome-level genomes of two armyworms, Mythimna separata and Mythimna loreyi, provide insights into the biosynthesis and reception of sex pheromones.</title>
        <authorList>
            <person name="Zhao H."/>
        </authorList>
    </citation>
    <scope>NUCLEOTIDE SEQUENCE</scope>
    <source>
        <strain evidence="1">BeijingLab</strain>
    </source>
</reference>
<evidence type="ECO:0000313" key="2">
    <source>
        <dbReference type="Proteomes" id="UP001231649"/>
    </source>
</evidence>
<accession>A0ACC2QCY6</accession>
<evidence type="ECO:0000313" key="1">
    <source>
        <dbReference type="EMBL" id="KAJ8713835.1"/>
    </source>
</evidence>
<dbReference type="Proteomes" id="UP001231649">
    <property type="component" value="Chromosome 20"/>
</dbReference>
<comment type="caution">
    <text evidence="1">The sequence shown here is derived from an EMBL/GenBank/DDBJ whole genome shotgun (WGS) entry which is preliminary data.</text>
</comment>
<name>A0ACC2QCY6_9NEOP</name>
<protein>
    <submittedName>
        <fullName evidence="1">Uncharacterized protein</fullName>
    </submittedName>
</protein>
<sequence length="797" mass="88800">MSRGLFVALATLLMCACAYEDPGSNGGISDDEDAAEEVTGQLGQPLYVRCLTSENSILFVFWYRGQDRTKWLNNDSVYGMTGNTLLIRSLAIETLGRYTCQAYSSEGMEAPRVINVRAYMPEGLLSGNEWLVPRDAVSTTKVLGELVTEKREVVASESGIAILRCQFDNTKFHIDPRTKFTWKLGEQKIDGNAGRYRLTSEGALQIVPLYRNDTGVYICVADNGLGVATQEIHLVVNDPVRIPAEIAGEDDAAVSGELDQPLHVRCLAYGYPKPAVFWTRGYEGGIVLYNDSTYEVTENILTIRSLRIDTLGLYTCRAYNEPGQLASWEIVVRAYRPDGFPSENQRLVPRHTKAPLRSTTQPSIATDNGLNIDTTVKEKDDCYNYLINCSRLHCEYGIQRTRLPDGCNKCTCVQVEIDCEPLKQECTQLKCNYGIERVTGPDGCERCKCKVDPCEMKSCALGERCVVHRYEDSINPETQYTAECRTIVKAGDCPMDESTTEEVMCRRECADDADCRGVAKCCRRGCICVEPVEQTNSQPFLTTTIAPNPVKIPVAIVGDQNPTVIGELGQPLSVRCLADGYPPPAVFWYFGYEETMVPYYNADYLARHSALQKPEYKESWTIHLPQSSIAAESTTKTWSITEPFTLLLTVPVSALVLTPFSTLNIGADLRLTCEVDGFPEPDVHWTKDGANIQPDDRTMVTDSTAMSRLTVTRVTVADSGLYACHASNRYSSHTDTAQINVQKLIVPVECTDNPYFAPCDLIVRSKFCRHKYYSKFCCKSCVEAGQLDPQDHYRDLT</sequence>
<organism evidence="1 2">
    <name type="scientific">Mythimna loreyi</name>
    <dbReference type="NCBI Taxonomy" id="667449"/>
    <lineage>
        <taxon>Eukaryota</taxon>
        <taxon>Metazoa</taxon>
        <taxon>Ecdysozoa</taxon>
        <taxon>Arthropoda</taxon>
        <taxon>Hexapoda</taxon>
        <taxon>Insecta</taxon>
        <taxon>Pterygota</taxon>
        <taxon>Neoptera</taxon>
        <taxon>Endopterygota</taxon>
        <taxon>Lepidoptera</taxon>
        <taxon>Glossata</taxon>
        <taxon>Ditrysia</taxon>
        <taxon>Noctuoidea</taxon>
        <taxon>Noctuidae</taxon>
        <taxon>Noctuinae</taxon>
        <taxon>Hadenini</taxon>
        <taxon>Mythimna</taxon>
    </lineage>
</organism>
<keyword evidence="2" id="KW-1185">Reference proteome</keyword>
<dbReference type="EMBL" id="CM056796">
    <property type="protein sequence ID" value="KAJ8713835.1"/>
    <property type="molecule type" value="Genomic_DNA"/>
</dbReference>
<gene>
    <name evidence="1" type="ORF">PYW08_007455</name>
</gene>